<feature type="signal peptide" evidence="3">
    <location>
        <begin position="1"/>
        <end position="45"/>
    </location>
</feature>
<dbReference type="GO" id="GO:0019433">
    <property type="term" value="P:triglyceride catabolic process"/>
    <property type="evidence" value="ECO:0007669"/>
    <property type="project" value="TreeGrafter"/>
</dbReference>
<evidence type="ECO:0000259" key="4">
    <source>
        <dbReference type="Pfam" id="PF13472"/>
    </source>
</evidence>
<dbReference type="PROSITE" id="PS51318">
    <property type="entry name" value="TAT"/>
    <property type="match status" value="1"/>
</dbReference>
<organism evidence="5 6">
    <name type="scientific">Streptacidiphilus fuscans</name>
    <dbReference type="NCBI Taxonomy" id="2789292"/>
    <lineage>
        <taxon>Bacteria</taxon>
        <taxon>Bacillati</taxon>
        <taxon>Actinomycetota</taxon>
        <taxon>Actinomycetes</taxon>
        <taxon>Kitasatosporales</taxon>
        <taxon>Streptomycetaceae</taxon>
        <taxon>Streptacidiphilus</taxon>
    </lineage>
</organism>
<dbReference type="Gene3D" id="3.40.50.1110">
    <property type="entry name" value="SGNH hydrolase"/>
    <property type="match status" value="1"/>
</dbReference>
<evidence type="ECO:0000256" key="3">
    <source>
        <dbReference type="SAM" id="SignalP"/>
    </source>
</evidence>
<sequence>MPAFPRPTSPGVAVSGTAGRRLGAAAAASAALLAGSLALAPGAQAAGGGYVALGDSYSSGVGSGSYISSSGSCERSTLAYPYLWSQAHSPSSFSFEACSGATTSDVLSSQLGTLSSSTSEVSITIGGNDAGFASTMETCVLEGTSSCLSAVSSDENFVNTQLAPKLDAVYSAIKSKAPNAHVVVLDYPHLYEVPGSCLFGIGDTSRTAINGAADDLDSVTAKEAAKYGFTFADVRSAFEGHEICSNDSWLHSTTLPIDESYHPTSAGQADGFLPVFSKDA</sequence>
<feature type="chain" id="PRO_5037805420" evidence="3">
    <location>
        <begin position="46"/>
        <end position="280"/>
    </location>
</feature>
<feature type="disulfide bond" evidence="2">
    <location>
        <begin position="139"/>
        <end position="147"/>
    </location>
</feature>
<keyword evidence="2" id="KW-1015">Disulfide bond</keyword>
<feature type="active site" evidence="1">
    <location>
        <position position="262"/>
    </location>
</feature>
<dbReference type="PANTHER" id="PTHR37981">
    <property type="entry name" value="LIPASE 2"/>
    <property type="match status" value="1"/>
</dbReference>
<name>A0A931B7Q7_9ACTN</name>
<keyword evidence="6" id="KW-1185">Reference proteome</keyword>
<reference evidence="5" key="1">
    <citation type="submission" date="2020-11" db="EMBL/GenBank/DDBJ databases">
        <title>Isolation and identification of active actinomycetes.</title>
        <authorList>
            <person name="Yu B."/>
        </authorList>
    </citation>
    <scope>NUCLEOTIDE SEQUENCE</scope>
    <source>
        <strain evidence="5">NEAU-YB345</strain>
    </source>
</reference>
<dbReference type="AlphaFoldDB" id="A0A931B7Q7"/>
<protein>
    <submittedName>
        <fullName evidence="5">SGNH/GDSL hydrolase family protein</fullName>
    </submittedName>
</protein>
<proteinExistence type="predicted"/>
<dbReference type="SUPFAM" id="SSF52266">
    <property type="entry name" value="SGNH hydrolase"/>
    <property type="match status" value="1"/>
</dbReference>
<dbReference type="EMBL" id="JADPRT010000007">
    <property type="protein sequence ID" value="MBF9070212.1"/>
    <property type="molecule type" value="Genomic_DNA"/>
</dbReference>
<dbReference type="InterPro" id="IPR036514">
    <property type="entry name" value="SGNH_hydro_sf"/>
</dbReference>
<feature type="domain" description="SGNH hydrolase-type esterase" evidence="4">
    <location>
        <begin position="52"/>
        <end position="269"/>
    </location>
</feature>
<feature type="disulfide bond" evidence="2">
    <location>
        <begin position="73"/>
        <end position="98"/>
    </location>
</feature>
<dbReference type="GO" id="GO:0004806">
    <property type="term" value="F:triacylglycerol lipase activity"/>
    <property type="evidence" value="ECO:0007669"/>
    <property type="project" value="TreeGrafter"/>
</dbReference>
<feature type="disulfide bond" evidence="2">
    <location>
        <begin position="197"/>
        <end position="244"/>
    </location>
</feature>
<evidence type="ECO:0000313" key="5">
    <source>
        <dbReference type="EMBL" id="MBF9070212.1"/>
    </source>
</evidence>
<comment type="caution">
    <text evidence="5">The sequence shown here is derived from an EMBL/GenBank/DDBJ whole genome shotgun (WGS) entry which is preliminary data.</text>
</comment>
<dbReference type="PANTHER" id="PTHR37981:SF1">
    <property type="entry name" value="SGNH HYDROLASE-TYPE ESTERASE DOMAIN-CONTAINING PROTEIN"/>
    <property type="match status" value="1"/>
</dbReference>
<evidence type="ECO:0000256" key="2">
    <source>
        <dbReference type="PIRSR" id="PIRSR637460-2"/>
    </source>
</evidence>
<evidence type="ECO:0000313" key="6">
    <source>
        <dbReference type="Proteomes" id="UP000657385"/>
    </source>
</evidence>
<evidence type="ECO:0000256" key="1">
    <source>
        <dbReference type="PIRSR" id="PIRSR637460-1"/>
    </source>
</evidence>
<accession>A0A931B7Q7</accession>
<keyword evidence="3" id="KW-0732">Signal</keyword>
<dbReference type="InterPro" id="IPR013830">
    <property type="entry name" value="SGNH_hydro"/>
</dbReference>
<feature type="active site" description="Nucleophile" evidence="1">
    <location>
        <position position="56"/>
    </location>
</feature>
<gene>
    <name evidence="5" type="ORF">I2501_19485</name>
</gene>
<keyword evidence="5" id="KW-0378">Hydrolase</keyword>
<dbReference type="InterPro" id="IPR006311">
    <property type="entry name" value="TAT_signal"/>
</dbReference>
<dbReference type="RefSeq" id="WP_196195443.1">
    <property type="nucleotide sequence ID" value="NZ_JADPRT010000007.1"/>
</dbReference>
<dbReference type="Proteomes" id="UP000657385">
    <property type="component" value="Unassembled WGS sequence"/>
</dbReference>
<dbReference type="InterPro" id="IPR037460">
    <property type="entry name" value="SEST-like"/>
</dbReference>
<dbReference type="CDD" id="cd01823">
    <property type="entry name" value="SEST_like"/>
    <property type="match status" value="1"/>
</dbReference>
<dbReference type="Pfam" id="PF13472">
    <property type="entry name" value="Lipase_GDSL_2"/>
    <property type="match status" value="1"/>
</dbReference>